<proteinExistence type="predicted"/>
<evidence type="ECO:0000313" key="2">
    <source>
        <dbReference type="Proteomes" id="UP001168877"/>
    </source>
</evidence>
<reference evidence="1" key="2">
    <citation type="submission" date="2023-06" db="EMBL/GenBank/DDBJ databases">
        <authorList>
            <person name="Swenson N.G."/>
            <person name="Wegrzyn J.L."/>
            <person name="Mcevoy S.L."/>
        </authorList>
    </citation>
    <scope>NUCLEOTIDE SEQUENCE</scope>
    <source>
        <strain evidence="1">NS2018</strain>
        <tissue evidence="1">Leaf</tissue>
    </source>
</reference>
<dbReference type="Proteomes" id="UP001168877">
    <property type="component" value="Unassembled WGS sequence"/>
</dbReference>
<gene>
    <name evidence="1" type="ORF">LWI29_002883</name>
</gene>
<sequence>MLATWLACQPPSNPQPKKELYYVVGIVEEGALLPHLSQSHSQGKIGHLSQTIIEGFMELLSIFPNLTKGLLKNSKEMCNLLNIELEDDSDKKITKEEMHSLDSTLECLDDSIVYTRQFCGHNELFGYELI</sequence>
<accession>A0AA39VVE1</accession>
<dbReference type="EMBL" id="JAUESC010000096">
    <property type="protein sequence ID" value="KAK0594207.1"/>
    <property type="molecule type" value="Genomic_DNA"/>
</dbReference>
<evidence type="ECO:0000313" key="1">
    <source>
        <dbReference type="EMBL" id="KAK0594207.1"/>
    </source>
</evidence>
<comment type="caution">
    <text evidence="1">The sequence shown here is derived from an EMBL/GenBank/DDBJ whole genome shotgun (WGS) entry which is preliminary data.</text>
</comment>
<reference evidence="1" key="1">
    <citation type="journal article" date="2022" name="Plant J.">
        <title>Strategies of tolerance reflected in two North American maple genomes.</title>
        <authorList>
            <person name="McEvoy S.L."/>
            <person name="Sezen U.U."/>
            <person name="Trouern-Trend A."/>
            <person name="McMahon S.M."/>
            <person name="Schaberg P.G."/>
            <person name="Yang J."/>
            <person name="Wegrzyn J.L."/>
            <person name="Swenson N.G."/>
        </authorList>
    </citation>
    <scope>NUCLEOTIDE SEQUENCE</scope>
    <source>
        <strain evidence="1">NS2018</strain>
    </source>
</reference>
<protein>
    <submittedName>
        <fullName evidence="1">Uncharacterized protein</fullName>
    </submittedName>
</protein>
<keyword evidence="2" id="KW-1185">Reference proteome</keyword>
<organism evidence="1 2">
    <name type="scientific">Acer saccharum</name>
    <name type="common">Sugar maple</name>
    <dbReference type="NCBI Taxonomy" id="4024"/>
    <lineage>
        <taxon>Eukaryota</taxon>
        <taxon>Viridiplantae</taxon>
        <taxon>Streptophyta</taxon>
        <taxon>Embryophyta</taxon>
        <taxon>Tracheophyta</taxon>
        <taxon>Spermatophyta</taxon>
        <taxon>Magnoliopsida</taxon>
        <taxon>eudicotyledons</taxon>
        <taxon>Gunneridae</taxon>
        <taxon>Pentapetalae</taxon>
        <taxon>rosids</taxon>
        <taxon>malvids</taxon>
        <taxon>Sapindales</taxon>
        <taxon>Sapindaceae</taxon>
        <taxon>Hippocastanoideae</taxon>
        <taxon>Acereae</taxon>
        <taxon>Acer</taxon>
    </lineage>
</organism>
<dbReference type="AlphaFoldDB" id="A0AA39VVE1"/>
<name>A0AA39VVE1_ACESA</name>